<dbReference type="Pfam" id="PF00158">
    <property type="entry name" value="Sigma54_activat"/>
    <property type="match status" value="1"/>
</dbReference>
<reference evidence="7" key="1">
    <citation type="journal article" date="2021" name="PeerJ">
        <title>Extensive microbial diversity within the chicken gut microbiome revealed by metagenomics and culture.</title>
        <authorList>
            <person name="Gilroy R."/>
            <person name="Ravi A."/>
            <person name="Getino M."/>
            <person name="Pursley I."/>
            <person name="Horton D.L."/>
            <person name="Alikhan N.F."/>
            <person name="Baker D."/>
            <person name="Gharbi K."/>
            <person name="Hall N."/>
            <person name="Watson M."/>
            <person name="Adriaenssens E.M."/>
            <person name="Foster-Nyarko E."/>
            <person name="Jarju S."/>
            <person name="Secka A."/>
            <person name="Antonio M."/>
            <person name="Oren A."/>
            <person name="Chaudhuri R.R."/>
            <person name="La Ragione R."/>
            <person name="Hildebrand F."/>
            <person name="Pallen M.J."/>
        </authorList>
    </citation>
    <scope>NUCLEOTIDE SEQUENCE</scope>
    <source>
        <strain evidence="7">ChiSxjej6B18-287</strain>
    </source>
</reference>
<dbReference type="InterPro" id="IPR027417">
    <property type="entry name" value="P-loop_NTPase"/>
</dbReference>
<keyword evidence="5" id="KW-0804">Transcription</keyword>
<accession>A0A9D2SJN6</accession>
<evidence type="ECO:0000256" key="1">
    <source>
        <dbReference type="ARBA" id="ARBA00022741"/>
    </source>
</evidence>
<dbReference type="PROSITE" id="PS00688">
    <property type="entry name" value="SIGMA54_INTERACT_3"/>
    <property type="match status" value="1"/>
</dbReference>
<dbReference type="Proteomes" id="UP000823893">
    <property type="component" value="Unassembled WGS sequence"/>
</dbReference>
<dbReference type="Gene3D" id="3.40.50.300">
    <property type="entry name" value="P-loop containing nucleotide triphosphate hydrolases"/>
    <property type="match status" value="1"/>
</dbReference>
<keyword evidence="2" id="KW-0067">ATP-binding</keyword>
<dbReference type="GO" id="GO:0005524">
    <property type="term" value="F:ATP binding"/>
    <property type="evidence" value="ECO:0007669"/>
    <property type="project" value="UniProtKB-KW"/>
</dbReference>
<evidence type="ECO:0000259" key="6">
    <source>
        <dbReference type="PROSITE" id="PS50045"/>
    </source>
</evidence>
<dbReference type="CDD" id="cd00009">
    <property type="entry name" value="AAA"/>
    <property type="match status" value="1"/>
</dbReference>
<evidence type="ECO:0000256" key="3">
    <source>
        <dbReference type="ARBA" id="ARBA00023015"/>
    </source>
</evidence>
<dbReference type="PANTHER" id="PTHR32071:SF74">
    <property type="entry name" value="TRANSCRIPTIONAL ACTIVATOR ROCR"/>
    <property type="match status" value="1"/>
</dbReference>
<keyword evidence="3" id="KW-0805">Transcription regulation</keyword>
<keyword evidence="1" id="KW-0547">Nucleotide-binding</keyword>
<dbReference type="SUPFAM" id="SSF52540">
    <property type="entry name" value="P-loop containing nucleoside triphosphate hydrolases"/>
    <property type="match status" value="1"/>
</dbReference>
<keyword evidence="4" id="KW-0238">DNA-binding</keyword>
<reference evidence="7" key="2">
    <citation type="submission" date="2021-04" db="EMBL/GenBank/DDBJ databases">
        <authorList>
            <person name="Gilroy R."/>
        </authorList>
    </citation>
    <scope>NUCLEOTIDE SEQUENCE</scope>
    <source>
        <strain evidence="7">ChiSxjej6B18-287</strain>
    </source>
</reference>
<dbReference type="PRINTS" id="PR01590">
    <property type="entry name" value="HTHFIS"/>
</dbReference>
<dbReference type="InterPro" id="IPR009057">
    <property type="entry name" value="Homeodomain-like_sf"/>
</dbReference>
<evidence type="ECO:0000256" key="5">
    <source>
        <dbReference type="ARBA" id="ARBA00023163"/>
    </source>
</evidence>
<dbReference type="PANTHER" id="PTHR32071">
    <property type="entry name" value="TRANSCRIPTIONAL REGULATORY PROTEIN"/>
    <property type="match status" value="1"/>
</dbReference>
<evidence type="ECO:0000313" key="8">
    <source>
        <dbReference type="Proteomes" id="UP000823893"/>
    </source>
</evidence>
<dbReference type="InterPro" id="IPR058031">
    <property type="entry name" value="AAA_lid_NorR"/>
</dbReference>
<comment type="caution">
    <text evidence="7">The sequence shown here is derived from an EMBL/GenBank/DDBJ whole genome shotgun (WGS) entry which is preliminary data.</text>
</comment>
<evidence type="ECO:0000256" key="4">
    <source>
        <dbReference type="ARBA" id="ARBA00023125"/>
    </source>
</evidence>
<dbReference type="AlphaFoldDB" id="A0A9D2SJN6"/>
<dbReference type="PROSITE" id="PS50045">
    <property type="entry name" value="SIGMA54_INTERACT_4"/>
    <property type="match status" value="1"/>
</dbReference>
<proteinExistence type="predicted"/>
<feature type="domain" description="Sigma-54 factor interaction" evidence="6">
    <location>
        <begin position="239"/>
        <end position="467"/>
    </location>
</feature>
<dbReference type="InterPro" id="IPR035965">
    <property type="entry name" value="PAS-like_dom_sf"/>
</dbReference>
<dbReference type="Gene3D" id="1.10.10.60">
    <property type="entry name" value="Homeodomain-like"/>
    <property type="match status" value="1"/>
</dbReference>
<dbReference type="Pfam" id="PF02954">
    <property type="entry name" value="HTH_8"/>
    <property type="match status" value="1"/>
</dbReference>
<dbReference type="EMBL" id="DWWV01000007">
    <property type="protein sequence ID" value="HJC09285.1"/>
    <property type="molecule type" value="Genomic_DNA"/>
</dbReference>
<name>A0A9D2SJN6_9FIRM</name>
<dbReference type="Gene3D" id="3.30.450.20">
    <property type="entry name" value="PAS domain"/>
    <property type="match status" value="1"/>
</dbReference>
<dbReference type="InterPro" id="IPR025944">
    <property type="entry name" value="Sigma_54_int_dom_CS"/>
</dbReference>
<dbReference type="PROSITE" id="PS00676">
    <property type="entry name" value="SIGMA54_INTERACT_2"/>
    <property type="match status" value="1"/>
</dbReference>
<evidence type="ECO:0000256" key="2">
    <source>
        <dbReference type="ARBA" id="ARBA00022840"/>
    </source>
</evidence>
<sequence length="559" mass="63168">MSEKSFFDILFYTDRDAQCREVFYGDPDTEKIYSLLFNNWIHEKRHITSVLPISLKDTEGSFIWDGDSFLFKKLSGPKGGFYYLLLKEDYQIDLYRQTLNHLTQGVQIYDRNGYAVFFNQTSRKISQIPSSLDVQGKHLLDLFALDEEVSTTMTALRTQAPVINRVDHFRTSAGISILSANTAYPLKRGKQIIGAAAFEQTRDIVGACKENMIATEQALNGFKNNVPATSFSGYSFENVIGHGKALQEAVSIAKKIAPQTNSVLLVGETGTGKEIFAQSIHRSSKRSQKKFVALNCAAIPDSLIESMLFGTQKGSFTGSENRPGFFEEAQGGTLFLDELNSMSLSMQSKILRALQENSFRRVGGQKDISMDVRIISSCNKDPFQCIADNQLRKDLFYRLSTVMIELPPLSMHMEDLEELIQYHLSATAYQYVHNVTALDNQVMDLFKSYSWPGNVRELFHILDYAQNLADGDTITLEHLPSYLLKEQKSIKKAPGVSDTPEASLDWENCSLQSLMDDYENKVILKALEHFGYNITQTAQALGLRRQSLQYRIHKYGIHI</sequence>
<protein>
    <submittedName>
        <fullName evidence="7">Sigma 54-interacting transcriptional regulator</fullName>
    </submittedName>
</protein>
<dbReference type="InterPro" id="IPR002197">
    <property type="entry name" value="HTH_Fis"/>
</dbReference>
<dbReference type="InterPro" id="IPR025662">
    <property type="entry name" value="Sigma_54_int_dom_ATP-bd_1"/>
</dbReference>
<organism evidence="7 8">
    <name type="scientific">Candidatus Blautia merdigallinarum</name>
    <dbReference type="NCBI Taxonomy" id="2838495"/>
    <lineage>
        <taxon>Bacteria</taxon>
        <taxon>Bacillati</taxon>
        <taxon>Bacillota</taxon>
        <taxon>Clostridia</taxon>
        <taxon>Lachnospirales</taxon>
        <taxon>Lachnospiraceae</taxon>
        <taxon>Blautia</taxon>
    </lineage>
</organism>
<dbReference type="InterPro" id="IPR025943">
    <property type="entry name" value="Sigma_54_int_dom_ATP-bd_2"/>
</dbReference>
<dbReference type="SUPFAM" id="SSF55785">
    <property type="entry name" value="PYP-like sensor domain (PAS domain)"/>
    <property type="match status" value="1"/>
</dbReference>
<dbReference type="InterPro" id="IPR003593">
    <property type="entry name" value="AAA+_ATPase"/>
</dbReference>
<dbReference type="GO" id="GO:0006355">
    <property type="term" value="P:regulation of DNA-templated transcription"/>
    <property type="evidence" value="ECO:0007669"/>
    <property type="project" value="InterPro"/>
</dbReference>
<gene>
    <name evidence="7" type="ORF">H9935_00470</name>
</gene>
<dbReference type="SMART" id="SM00382">
    <property type="entry name" value="AAA"/>
    <property type="match status" value="1"/>
</dbReference>
<dbReference type="SUPFAM" id="SSF46689">
    <property type="entry name" value="Homeodomain-like"/>
    <property type="match status" value="1"/>
</dbReference>
<dbReference type="PROSITE" id="PS00675">
    <property type="entry name" value="SIGMA54_INTERACT_1"/>
    <property type="match status" value="1"/>
</dbReference>
<dbReference type="GO" id="GO:0043565">
    <property type="term" value="F:sequence-specific DNA binding"/>
    <property type="evidence" value="ECO:0007669"/>
    <property type="project" value="InterPro"/>
</dbReference>
<dbReference type="Gene3D" id="1.10.8.60">
    <property type="match status" value="1"/>
</dbReference>
<evidence type="ECO:0000313" key="7">
    <source>
        <dbReference type="EMBL" id="HJC09285.1"/>
    </source>
</evidence>
<dbReference type="FunFam" id="3.40.50.300:FF:000006">
    <property type="entry name" value="DNA-binding transcriptional regulator NtrC"/>
    <property type="match status" value="1"/>
</dbReference>
<dbReference type="Pfam" id="PF25601">
    <property type="entry name" value="AAA_lid_14"/>
    <property type="match status" value="1"/>
</dbReference>
<dbReference type="InterPro" id="IPR002078">
    <property type="entry name" value="Sigma_54_int"/>
</dbReference>